<evidence type="ECO:0000313" key="3">
    <source>
        <dbReference type="Proteomes" id="UP000799779"/>
    </source>
</evidence>
<dbReference type="AlphaFoldDB" id="A0A6A5WA98"/>
<organism evidence="2 3">
    <name type="scientific">Amniculicola lignicola CBS 123094</name>
    <dbReference type="NCBI Taxonomy" id="1392246"/>
    <lineage>
        <taxon>Eukaryota</taxon>
        <taxon>Fungi</taxon>
        <taxon>Dikarya</taxon>
        <taxon>Ascomycota</taxon>
        <taxon>Pezizomycotina</taxon>
        <taxon>Dothideomycetes</taxon>
        <taxon>Pleosporomycetidae</taxon>
        <taxon>Pleosporales</taxon>
        <taxon>Amniculicolaceae</taxon>
        <taxon>Amniculicola</taxon>
    </lineage>
</organism>
<evidence type="ECO:0000313" key="2">
    <source>
        <dbReference type="EMBL" id="KAF1997071.1"/>
    </source>
</evidence>
<dbReference type="EMBL" id="ML977617">
    <property type="protein sequence ID" value="KAF1997071.1"/>
    <property type="molecule type" value="Genomic_DNA"/>
</dbReference>
<dbReference type="Proteomes" id="UP000799779">
    <property type="component" value="Unassembled WGS sequence"/>
</dbReference>
<accession>A0A6A5WA98</accession>
<evidence type="ECO:0000256" key="1">
    <source>
        <dbReference type="SAM" id="SignalP"/>
    </source>
</evidence>
<evidence type="ECO:0008006" key="4">
    <source>
        <dbReference type="Google" id="ProtNLM"/>
    </source>
</evidence>
<name>A0A6A5WA98_9PLEO</name>
<feature type="chain" id="PRO_5025371061" description="Heterokaryon incompatibility domain-containing protein" evidence="1">
    <location>
        <begin position="20"/>
        <end position="115"/>
    </location>
</feature>
<proteinExistence type="predicted"/>
<protein>
    <recommendedName>
        <fullName evidence="4">Heterokaryon incompatibility domain-containing protein</fullName>
    </recommendedName>
</protein>
<sequence length="115" mass="13032">MSAFLVLSMQCLFLSCVYFSKKECSKRTYQQSCDGCASEPFLLARKPTSSQTSTSNTEYELHDTILKMRPINCSMVQLEEFFGERIPPYAILFHTWGDTGTCWAQSQSLAVGYLT</sequence>
<feature type="signal peptide" evidence="1">
    <location>
        <begin position="1"/>
        <end position="19"/>
    </location>
</feature>
<reference evidence="2" key="1">
    <citation type="journal article" date="2020" name="Stud. Mycol.">
        <title>101 Dothideomycetes genomes: a test case for predicting lifestyles and emergence of pathogens.</title>
        <authorList>
            <person name="Haridas S."/>
            <person name="Albert R."/>
            <person name="Binder M."/>
            <person name="Bloem J."/>
            <person name="Labutti K."/>
            <person name="Salamov A."/>
            <person name="Andreopoulos B."/>
            <person name="Baker S."/>
            <person name="Barry K."/>
            <person name="Bills G."/>
            <person name="Bluhm B."/>
            <person name="Cannon C."/>
            <person name="Castanera R."/>
            <person name="Culley D."/>
            <person name="Daum C."/>
            <person name="Ezra D."/>
            <person name="Gonzalez J."/>
            <person name="Henrissat B."/>
            <person name="Kuo A."/>
            <person name="Liang C."/>
            <person name="Lipzen A."/>
            <person name="Lutzoni F."/>
            <person name="Magnuson J."/>
            <person name="Mondo S."/>
            <person name="Nolan M."/>
            <person name="Ohm R."/>
            <person name="Pangilinan J."/>
            <person name="Park H.-J."/>
            <person name="Ramirez L."/>
            <person name="Alfaro M."/>
            <person name="Sun H."/>
            <person name="Tritt A."/>
            <person name="Yoshinaga Y."/>
            <person name="Zwiers L.-H."/>
            <person name="Turgeon B."/>
            <person name="Goodwin S."/>
            <person name="Spatafora J."/>
            <person name="Crous P."/>
            <person name="Grigoriev I."/>
        </authorList>
    </citation>
    <scope>NUCLEOTIDE SEQUENCE</scope>
    <source>
        <strain evidence="2">CBS 123094</strain>
    </source>
</reference>
<keyword evidence="1" id="KW-0732">Signal</keyword>
<gene>
    <name evidence="2" type="ORF">P154DRAFT_471463</name>
</gene>
<keyword evidence="3" id="KW-1185">Reference proteome</keyword>